<feature type="transmembrane region" description="Helical" evidence="6">
    <location>
        <begin position="121"/>
        <end position="141"/>
    </location>
</feature>
<dbReference type="PANTHER" id="PTHR37422:SF13">
    <property type="entry name" value="LIPOPOLYSACCHARIDE BIOSYNTHESIS PROTEIN PA4999-RELATED"/>
    <property type="match status" value="1"/>
</dbReference>
<evidence type="ECO:0000256" key="2">
    <source>
        <dbReference type="ARBA" id="ARBA00022692"/>
    </source>
</evidence>
<feature type="domain" description="O-antigen ligase-related" evidence="7">
    <location>
        <begin position="245"/>
        <end position="368"/>
    </location>
</feature>
<gene>
    <name evidence="8" type="ORF">GJ743_00775</name>
</gene>
<feature type="transmembrane region" description="Helical" evidence="6">
    <location>
        <begin position="359"/>
        <end position="379"/>
    </location>
</feature>
<evidence type="ECO:0000256" key="4">
    <source>
        <dbReference type="ARBA" id="ARBA00023136"/>
    </source>
</evidence>
<dbReference type="InterPro" id="IPR007016">
    <property type="entry name" value="O-antigen_ligase-rel_domated"/>
</dbReference>
<keyword evidence="4 6" id="KW-0472">Membrane</keyword>
<evidence type="ECO:0000256" key="1">
    <source>
        <dbReference type="ARBA" id="ARBA00004141"/>
    </source>
</evidence>
<keyword evidence="2 6" id="KW-0812">Transmembrane</keyword>
<dbReference type="Proteomes" id="UP000433071">
    <property type="component" value="Unassembled WGS sequence"/>
</dbReference>
<dbReference type="PANTHER" id="PTHR37422">
    <property type="entry name" value="TEICHURONIC ACID BIOSYNTHESIS PROTEIN TUAE"/>
    <property type="match status" value="1"/>
</dbReference>
<evidence type="ECO:0000256" key="3">
    <source>
        <dbReference type="ARBA" id="ARBA00022989"/>
    </source>
</evidence>
<feature type="transmembrane region" description="Helical" evidence="6">
    <location>
        <begin position="246"/>
        <end position="274"/>
    </location>
</feature>
<dbReference type="GO" id="GO:0016874">
    <property type="term" value="F:ligase activity"/>
    <property type="evidence" value="ECO:0007669"/>
    <property type="project" value="UniProtKB-KW"/>
</dbReference>
<feature type="transmembrane region" description="Helical" evidence="6">
    <location>
        <begin position="147"/>
        <end position="165"/>
    </location>
</feature>
<comment type="subcellular location">
    <subcellularLocation>
        <location evidence="1">Membrane</location>
        <topology evidence="1">Multi-pass membrane protein</topology>
    </subcellularLocation>
</comment>
<dbReference type="GO" id="GO:0016020">
    <property type="term" value="C:membrane"/>
    <property type="evidence" value="ECO:0007669"/>
    <property type="project" value="UniProtKB-SubCell"/>
</dbReference>
<name>A0A6I3M254_9MICO</name>
<keyword evidence="8" id="KW-0436">Ligase</keyword>
<feature type="transmembrane region" description="Helical" evidence="6">
    <location>
        <begin position="321"/>
        <end position="339"/>
    </location>
</feature>
<feature type="transmembrane region" description="Helical" evidence="6">
    <location>
        <begin position="21"/>
        <end position="39"/>
    </location>
</feature>
<feature type="transmembrane region" description="Helical" evidence="6">
    <location>
        <begin position="172"/>
        <end position="196"/>
    </location>
</feature>
<evidence type="ECO:0000259" key="7">
    <source>
        <dbReference type="Pfam" id="PF04932"/>
    </source>
</evidence>
<evidence type="ECO:0000313" key="8">
    <source>
        <dbReference type="EMBL" id="MTH66901.1"/>
    </source>
</evidence>
<feature type="region of interest" description="Disordered" evidence="5">
    <location>
        <begin position="433"/>
        <end position="467"/>
    </location>
</feature>
<evidence type="ECO:0000256" key="5">
    <source>
        <dbReference type="SAM" id="MobiDB-lite"/>
    </source>
</evidence>
<proteinExistence type="predicted"/>
<feature type="transmembrane region" description="Helical" evidence="6">
    <location>
        <begin position="91"/>
        <end position="109"/>
    </location>
</feature>
<feature type="transmembrane region" description="Helical" evidence="6">
    <location>
        <begin position="280"/>
        <end position="300"/>
    </location>
</feature>
<feature type="transmembrane region" description="Helical" evidence="6">
    <location>
        <begin position="408"/>
        <end position="427"/>
    </location>
</feature>
<dbReference type="Pfam" id="PF04932">
    <property type="entry name" value="Wzy_C"/>
    <property type="match status" value="1"/>
</dbReference>
<dbReference type="AlphaFoldDB" id="A0A6I3M254"/>
<keyword evidence="9" id="KW-1185">Reference proteome</keyword>
<evidence type="ECO:0000256" key="6">
    <source>
        <dbReference type="SAM" id="Phobius"/>
    </source>
</evidence>
<evidence type="ECO:0000313" key="9">
    <source>
        <dbReference type="Proteomes" id="UP000433071"/>
    </source>
</evidence>
<feature type="transmembrane region" description="Helical" evidence="6">
    <location>
        <begin position="68"/>
        <end position="85"/>
    </location>
</feature>
<reference evidence="8 9" key="1">
    <citation type="submission" date="2019-11" db="EMBL/GenBank/DDBJ databases">
        <title>Agromyces kandeliae sp. nov., isolated from mangrove soil.</title>
        <authorList>
            <person name="Wang R."/>
        </authorList>
    </citation>
    <scope>NUCLEOTIDE SEQUENCE [LARGE SCALE GENOMIC DNA]</scope>
    <source>
        <strain evidence="8 9">JCM 11433</strain>
    </source>
</reference>
<sequence length="467" mass="50649">MRADAPPVRFRERAADWWAALWRWSLLAIGTVVATYVLLDRAGEGALVTGIAIAALIVGVVVTTSKPLAIALMAMPALFVAQRAGFGGSDVSASDVALAAAFGTAVLLGHRPYSRELRAMLWFNLGYQFATLFTVIVNPFVQNTVEWFHAWLLISGALVVGWAIGRAGYARWAFTAMIAAGCVLAAGTIITGVLQYAGGNFGPVYPDIPWPMHKNFVGTALAFVALIAYVHPPWAGLSTRWTRPALWLLLIAIAMSQSRQAWIGLVVAAIVILVRRGGQSRLLLALAVPAIWLTVSMVLEQVESQNQHNSTFQRLEWFREVYAYWKHAPIFGHGLRFWYVDPTLPYQPPQAELEVAASAGLVGLAAFITMWIGFTVVLWRVDKAYGTLALAAVLSRIVQAQFDLFWAGVQTSVPFVIAGICLGAMALQRSSNPSDTDAAGLAPPTDPRGRSFTLPYDRAVGRSADGR</sequence>
<protein>
    <submittedName>
        <fullName evidence="8">O-antigen ligase domain-containing protein</fullName>
    </submittedName>
</protein>
<dbReference type="OrthoDB" id="3837781at2"/>
<comment type="caution">
    <text evidence="8">The sequence shown here is derived from an EMBL/GenBank/DDBJ whole genome shotgun (WGS) entry which is preliminary data.</text>
</comment>
<organism evidence="8 9">
    <name type="scientific">Agromyces bracchium</name>
    <dbReference type="NCBI Taxonomy" id="88376"/>
    <lineage>
        <taxon>Bacteria</taxon>
        <taxon>Bacillati</taxon>
        <taxon>Actinomycetota</taxon>
        <taxon>Actinomycetes</taxon>
        <taxon>Micrococcales</taxon>
        <taxon>Microbacteriaceae</taxon>
        <taxon>Agromyces</taxon>
    </lineage>
</organism>
<feature type="transmembrane region" description="Helical" evidence="6">
    <location>
        <begin position="45"/>
        <end position="63"/>
    </location>
</feature>
<keyword evidence="3 6" id="KW-1133">Transmembrane helix</keyword>
<dbReference type="EMBL" id="WMLB01000003">
    <property type="protein sequence ID" value="MTH66901.1"/>
    <property type="molecule type" value="Genomic_DNA"/>
</dbReference>
<dbReference type="InterPro" id="IPR051533">
    <property type="entry name" value="WaaL-like"/>
</dbReference>
<accession>A0A6I3M254</accession>
<feature type="transmembrane region" description="Helical" evidence="6">
    <location>
        <begin position="216"/>
        <end position="234"/>
    </location>
</feature>
<dbReference type="RefSeq" id="WP_155050035.1">
    <property type="nucleotide sequence ID" value="NZ_BAAAIB010000001.1"/>
</dbReference>